<gene>
    <name evidence="2" type="ORF">D3H65_28375</name>
</gene>
<organism evidence="2 3">
    <name type="scientific">Paraflavitalea soli</name>
    <dbReference type="NCBI Taxonomy" id="2315862"/>
    <lineage>
        <taxon>Bacteria</taxon>
        <taxon>Pseudomonadati</taxon>
        <taxon>Bacteroidota</taxon>
        <taxon>Chitinophagia</taxon>
        <taxon>Chitinophagales</taxon>
        <taxon>Chitinophagaceae</taxon>
        <taxon>Paraflavitalea</taxon>
    </lineage>
</organism>
<proteinExistence type="predicted"/>
<feature type="signal peptide" evidence="1">
    <location>
        <begin position="1"/>
        <end position="19"/>
    </location>
</feature>
<feature type="chain" id="PRO_5017591546" description="DUF4382 domain-containing protein" evidence="1">
    <location>
        <begin position="20"/>
        <end position="342"/>
    </location>
</feature>
<dbReference type="PROSITE" id="PS51257">
    <property type="entry name" value="PROKAR_LIPOPROTEIN"/>
    <property type="match status" value="1"/>
</dbReference>
<dbReference type="KEGG" id="pseg:D3H65_28375"/>
<evidence type="ECO:0008006" key="4">
    <source>
        <dbReference type="Google" id="ProtNLM"/>
    </source>
</evidence>
<accession>A0A3B7MWR9</accession>
<dbReference type="Proteomes" id="UP000263900">
    <property type="component" value="Chromosome"/>
</dbReference>
<dbReference type="RefSeq" id="WP_119053532.1">
    <property type="nucleotide sequence ID" value="NZ_CP032157.1"/>
</dbReference>
<name>A0A3B7MWR9_9BACT</name>
<evidence type="ECO:0000256" key="1">
    <source>
        <dbReference type="SAM" id="SignalP"/>
    </source>
</evidence>
<evidence type="ECO:0000313" key="3">
    <source>
        <dbReference type="Proteomes" id="UP000263900"/>
    </source>
</evidence>
<keyword evidence="3" id="KW-1185">Reference proteome</keyword>
<reference evidence="2 3" key="1">
    <citation type="submission" date="2018-09" db="EMBL/GenBank/DDBJ databases">
        <title>Genome sequencing of strain 6GH32-13.</title>
        <authorList>
            <person name="Weon H.-Y."/>
            <person name="Heo J."/>
            <person name="Kwon S.-W."/>
        </authorList>
    </citation>
    <scope>NUCLEOTIDE SEQUENCE [LARGE SCALE GENOMIC DNA]</scope>
    <source>
        <strain evidence="2 3">5GH32-13</strain>
    </source>
</reference>
<protein>
    <recommendedName>
        <fullName evidence="4">DUF4382 domain-containing protein</fullName>
    </recommendedName>
</protein>
<dbReference type="OrthoDB" id="753907at2"/>
<dbReference type="EMBL" id="CP032157">
    <property type="protein sequence ID" value="AXY77659.1"/>
    <property type="molecule type" value="Genomic_DNA"/>
</dbReference>
<dbReference type="AlphaFoldDB" id="A0A3B7MWR9"/>
<sequence length="342" mass="37980">MKRSWIQLTILTAVLSAAACDKENDDLVTPLSVEQFPQVVVLSDEGDGGLEDEDAFSVKITLADRVDTSGKELGGKVVPLKEAVTVNFKVTDFKGFSKLSDYIKGAEAFYEIDDCTTSADEGIDIPLQFDVNTGIGTVTFPAGVEELEIEFEVDEDIFDDNIFNTKKRELTIQLTGGGNAQVQVNKTAEFTYQVQDDEGIYGEWELDHTDPVAFAKFKQLFGLINEDIKNLQVADVKEITLEYEFEEIKAVVVLKATEQVDDCGKIKTENKVIEVEAEIEDLDDDKTEGDIEFGETLELDNGRFKEYVYAGSFKIVANKLTLELEGELDDDKTGTVILTLEK</sequence>
<evidence type="ECO:0000313" key="2">
    <source>
        <dbReference type="EMBL" id="AXY77659.1"/>
    </source>
</evidence>
<keyword evidence="1" id="KW-0732">Signal</keyword>